<comment type="caution">
    <text evidence="5">The sequence shown here is derived from an EMBL/GenBank/DDBJ whole genome shotgun (WGS) entry which is preliminary data.</text>
</comment>
<evidence type="ECO:0000313" key="6">
    <source>
        <dbReference type="Proteomes" id="UP000241394"/>
    </source>
</evidence>
<accession>A0A2R6R1B0</accession>
<feature type="non-terminal residue" evidence="5">
    <location>
        <position position="400"/>
    </location>
</feature>
<reference evidence="5 6" key="1">
    <citation type="submission" date="2017-07" db="EMBL/GenBank/DDBJ databases">
        <title>An improved, manually edited Actinidia chinensis var. chinensis (kiwifruit) genome highlights the challenges associated with draft genomes and gene prediction in plants.</title>
        <authorList>
            <person name="Pilkington S."/>
            <person name="Crowhurst R."/>
            <person name="Hilario E."/>
            <person name="Nardozza S."/>
            <person name="Fraser L."/>
            <person name="Peng Y."/>
            <person name="Gunaseelan K."/>
            <person name="Simpson R."/>
            <person name="Tahir J."/>
            <person name="Deroles S."/>
            <person name="Templeton K."/>
            <person name="Luo Z."/>
            <person name="Davy M."/>
            <person name="Cheng C."/>
            <person name="Mcneilage M."/>
            <person name="Scaglione D."/>
            <person name="Liu Y."/>
            <person name="Zhang Q."/>
            <person name="Datson P."/>
            <person name="De Silva N."/>
            <person name="Gardiner S."/>
            <person name="Bassett H."/>
            <person name="Chagne D."/>
            <person name="Mccallum J."/>
            <person name="Dzierzon H."/>
            <person name="Deng C."/>
            <person name="Wang Y.-Y."/>
            <person name="Barron N."/>
            <person name="Manako K."/>
            <person name="Bowen J."/>
            <person name="Foster T."/>
            <person name="Erridge Z."/>
            <person name="Tiffin H."/>
            <person name="Waite C."/>
            <person name="Davies K."/>
            <person name="Grierson E."/>
            <person name="Laing W."/>
            <person name="Kirk R."/>
            <person name="Chen X."/>
            <person name="Wood M."/>
            <person name="Montefiori M."/>
            <person name="Brummell D."/>
            <person name="Schwinn K."/>
            <person name="Catanach A."/>
            <person name="Fullerton C."/>
            <person name="Li D."/>
            <person name="Meiyalaghan S."/>
            <person name="Nieuwenhuizen N."/>
            <person name="Read N."/>
            <person name="Prakash R."/>
            <person name="Hunter D."/>
            <person name="Zhang H."/>
            <person name="Mckenzie M."/>
            <person name="Knabel M."/>
            <person name="Harris A."/>
            <person name="Allan A."/>
            <person name="Chen A."/>
            <person name="Janssen B."/>
            <person name="Plunkett B."/>
            <person name="Dwamena C."/>
            <person name="Voogd C."/>
            <person name="Leif D."/>
            <person name="Lafferty D."/>
            <person name="Souleyre E."/>
            <person name="Varkonyi-Gasic E."/>
            <person name="Gambi F."/>
            <person name="Hanley J."/>
            <person name="Yao J.-L."/>
            <person name="Cheung J."/>
            <person name="David K."/>
            <person name="Warren B."/>
            <person name="Marsh K."/>
            <person name="Snowden K."/>
            <person name="Lin-Wang K."/>
            <person name="Brian L."/>
            <person name="Martinez-Sanchez M."/>
            <person name="Wang M."/>
            <person name="Ileperuma N."/>
            <person name="Macnee N."/>
            <person name="Campin R."/>
            <person name="Mcatee P."/>
            <person name="Drummond R."/>
            <person name="Espley R."/>
            <person name="Ireland H."/>
            <person name="Wu R."/>
            <person name="Atkinson R."/>
            <person name="Karunairetnam S."/>
            <person name="Bulley S."/>
            <person name="Chunkath S."/>
            <person name="Hanley Z."/>
            <person name="Storey R."/>
            <person name="Thrimawithana A."/>
            <person name="Thomson S."/>
            <person name="David C."/>
            <person name="Testolin R."/>
        </authorList>
    </citation>
    <scope>NUCLEOTIDE SEQUENCE [LARGE SCALE GENOMIC DNA]</scope>
    <source>
        <strain evidence="6">cv. Red5</strain>
        <tissue evidence="5">Young leaf</tissue>
    </source>
</reference>
<dbReference type="Proteomes" id="UP000241394">
    <property type="component" value="Chromosome LG10"/>
</dbReference>
<evidence type="ECO:0000256" key="2">
    <source>
        <dbReference type="ARBA" id="ARBA00022821"/>
    </source>
</evidence>
<dbReference type="EMBL" id="NKQK01000010">
    <property type="protein sequence ID" value="PSS19017.1"/>
    <property type="molecule type" value="Genomic_DNA"/>
</dbReference>
<feature type="domain" description="NB-ARC" evidence="4">
    <location>
        <begin position="165"/>
        <end position="327"/>
    </location>
</feature>
<sequence length="400" mass="45599">MGEELPTVTAAFDGGNALYTVEAELWDPLVKKIASSKNVKEIVKALSDLVVVLQSKRKDYKNKVEARKTKVPSETYKQWICRVKKIVKEIKELVSKYDNESKSSWLLSRPRSALIGPMQKMGEQVGNLLQEGDQLNGKLFADPKLKTVLRNEEVPEIRKFETLRKPLEQVLDLLKNNEINRIGMCGTVGIGKTTIMWNLNNHGEVAEMFDIVIWVKASTEGSKGNLSREHLQQAIVRRLKIEVEGTSNAEEVAERISMVLKVTKYLILLDDVKEDIDLNRVGIPASKNGSKLVMTSRLQRVCSKMAERVIKVTYLSVDEAWKMFKDVLQSPRLVNNYKIEKIARQICEECNGLPLLIETVANIFKLKNNELLWHDGLSSWRAWPEQDCQGIKEIHELLKF</sequence>
<keyword evidence="2" id="KW-0611">Plant defense</keyword>
<evidence type="ECO:0000259" key="4">
    <source>
        <dbReference type="Pfam" id="PF00931"/>
    </source>
</evidence>
<keyword evidence="3" id="KW-0547">Nucleotide-binding</keyword>
<dbReference type="PANTHER" id="PTHR33463:SF209">
    <property type="entry name" value="DISEASE RESISTANCE PROTEIN RPS2-LIKE"/>
    <property type="match status" value="1"/>
</dbReference>
<dbReference type="Gramene" id="PSS19017">
    <property type="protein sequence ID" value="PSS19017"/>
    <property type="gene ID" value="CEY00_Acc10959"/>
</dbReference>
<dbReference type="InterPro" id="IPR042197">
    <property type="entry name" value="Apaf_helical"/>
</dbReference>
<protein>
    <submittedName>
        <fullName evidence="5">Disease resistance protein</fullName>
    </submittedName>
</protein>
<keyword evidence="1" id="KW-0433">Leucine-rich repeat</keyword>
<dbReference type="OrthoDB" id="1691503at2759"/>
<evidence type="ECO:0000313" key="5">
    <source>
        <dbReference type="EMBL" id="PSS19017.1"/>
    </source>
</evidence>
<organism evidence="5 6">
    <name type="scientific">Actinidia chinensis var. chinensis</name>
    <name type="common">Chinese soft-hair kiwi</name>
    <dbReference type="NCBI Taxonomy" id="1590841"/>
    <lineage>
        <taxon>Eukaryota</taxon>
        <taxon>Viridiplantae</taxon>
        <taxon>Streptophyta</taxon>
        <taxon>Embryophyta</taxon>
        <taxon>Tracheophyta</taxon>
        <taxon>Spermatophyta</taxon>
        <taxon>Magnoliopsida</taxon>
        <taxon>eudicotyledons</taxon>
        <taxon>Gunneridae</taxon>
        <taxon>Pentapetalae</taxon>
        <taxon>asterids</taxon>
        <taxon>Ericales</taxon>
        <taxon>Actinidiaceae</taxon>
        <taxon>Actinidia</taxon>
    </lineage>
</organism>
<name>A0A2R6R1B0_ACTCC</name>
<evidence type="ECO:0000256" key="1">
    <source>
        <dbReference type="ARBA" id="ARBA00022614"/>
    </source>
</evidence>
<dbReference type="InterPro" id="IPR050905">
    <property type="entry name" value="Plant_NBS-LRR"/>
</dbReference>
<evidence type="ECO:0000256" key="3">
    <source>
        <dbReference type="ARBA" id="ARBA00022840"/>
    </source>
</evidence>
<dbReference type="AlphaFoldDB" id="A0A2R6R1B0"/>
<dbReference type="Gene3D" id="3.40.50.300">
    <property type="entry name" value="P-loop containing nucleotide triphosphate hydrolases"/>
    <property type="match status" value="1"/>
</dbReference>
<gene>
    <name evidence="5" type="ORF">CEY00_Acc10959</name>
</gene>
<reference evidence="6" key="2">
    <citation type="journal article" date="2018" name="BMC Genomics">
        <title>A manually annotated Actinidia chinensis var. chinensis (kiwifruit) genome highlights the challenges associated with draft genomes and gene prediction in plants.</title>
        <authorList>
            <person name="Pilkington S.M."/>
            <person name="Crowhurst R."/>
            <person name="Hilario E."/>
            <person name="Nardozza S."/>
            <person name="Fraser L."/>
            <person name="Peng Y."/>
            <person name="Gunaseelan K."/>
            <person name="Simpson R."/>
            <person name="Tahir J."/>
            <person name="Deroles S.C."/>
            <person name="Templeton K."/>
            <person name="Luo Z."/>
            <person name="Davy M."/>
            <person name="Cheng C."/>
            <person name="McNeilage M."/>
            <person name="Scaglione D."/>
            <person name="Liu Y."/>
            <person name="Zhang Q."/>
            <person name="Datson P."/>
            <person name="De Silva N."/>
            <person name="Gardiner S.E."/>
            <person name="Bassett H."/>
            <person name="Chagne D."/>
            <person name="McCallum J."/>
            <person name="Dzierzon H."/>
            <person name="Deng C."/>
            <person name="Wang Y.Y."/>
            <person name="Barron L."/>
            <person name="Manako K."/>
            <person name="Bowen J."/>
            <person name="Foster T.M."/>
            <person name="Erridge Z.A."/>
            <person name="Tiffin H."/>
            <person name="Waite C.N."/>
            <person name="Davies K.M."/>
            <person name="Grierson E.P."/>
            <person name="Laing W.A."/>
            <person name="Kirk R."/>
            <person name="Chen X."/>
            <person name="Wood M."/>
            <person name="Montefiori M."/>
            <person name="Brummell D.A."/>
            <person name="Schwinn K.E."/>
            <person name="Catanach A."/>
            <person name="Fullerton C."/>
            <person name="Li D."/>
            <person name="Meiyalaghan S."/>
            <person name="Nieuwenhuizen N."/>
            <person name="Read N."/>
            <person name="Prakash R."/>
            <person name="Hunter D."/>
            <person name="Zhang H."/>
            <person name="McKenzie M."/>
            <person name="Knabel M."/>
            <person name="Harris A."/>
            <person name="Allan A.C."/>
            <person name="Gleave A."/>
            <person name="Chen A."/>
            <person name="Janssen B.J."/>
            <person name="Plunkett B."/>
            <person name="Ampomah-Dwamena C."/>
            <person name="Voogd C."/>
            <person name="Leif D."/>
            <person name="Lafferty D."/>
            <person name="Souleyre E.J.F."/>
            <person name="Varkonyi-Gasic E."/>
            <person name="Gambi F."/>
            <person name="Hanley J."/>
            <person name="Yao J.L."/>
            <person name="Cheung J."/>
            <person name="David K.M."/>
            <person name="Warren B."/>
            <person name="Marsh K."/>
            <person name="Snowden K.C."/>
            <person name="Lin-Wang K."/>
            <person name="Brian L."/>
            <person name="Martinez-Sanchez M."/>
            <person name="Wang M."/>
            <person name="Ileperuma N."/>
            <person name="Macnee N."/>
            <person name="Campin R."/>
            <person name="McAtee P."/>
            <person name="Drummond R.S.M."/>
            <person name="Espley R.V."/>
            <person name="Ireland H.S."/>
            <person name="Wu R."/>
            <person name="Atkinson R.G."/>
            <person name="Karunairetnam S."/>
            <person name="Bulley S."/>
            <person name="Chunkath S."/>
            <person name="Hanley Z."/>
            <person name="Storey R."/>
            <person name="Thrimawithana A.H."/>
            <person name="Thomson S."/>
            <person name="David C."/>
            <person name="Testolin R."/>
            <person name="Huang H."/>
            <person name="Hellens R.P."/>
            <person name="Schaffer R.J."/>
        </authorList>
    </citation>
    <scope>NUCLEOTIDE SEQUENCE [LARGE SCALE GENOMIC DNA]</scope>
    <source>
        <strain evidence="6">cv. Red5</strain>
    </source>
</reference>
<dbReference type="InterPro" id="IPR027417">
    <property type="entry name" value="P-loop_NTPase"/>
</dbReference>
<dbReference type="Pfam" id="PF00931">
    <property type="entry name" value="NB-ARC"/>
    <property type="match status" value="1"/>
</dbReference>
<dbReference type="GO" id="GO:0005524">
    <property type="term" value="F:ATP binding"/>
    <property type="evidence" value="ECO:0007669"/>
    <property type="project" value="UniProtKB-KW"/>
</dbReference>
<keyword evidence="6" id="KW-1185">Reference proteome</keyword>
<keyword evidence="3" id="KW-0067">ATP-binding</keyword>
<dbReference type="PANTHER" id="PTHR33463">
    <property type="entry name" value="NB-ARC DOMAIN-CONTAINING PROTEIN-RELATED"/>
    <property type="match status" value="1"/>
</dbReference>
<dbReference type="PRINTS" id="PR00364">
    <property type="entry name" value="DISEASERSIST"/>
</dbReference>
<proteinExistence type="predicted"/>
<dbReference type="Gene3D" id="1.10.8.430">
    <property type="entry name" value="Helical domain of apoptotic protease-activating factors"/>
    <property type="match status" value="1"/>
</dbReference>
<dbReference type="InParanoid" id="A0A2R6R1B0"/>
<dbReference type="InterPro" id="IPR002182">
    <property type="entry name" value="NB-ARC"/>
</dbReference>
<dbReference type="GO" id="GO:0043531">
    <property type="term" value="F:ADP binding"/>
    <property type="evidence" value="ECO:0007669"/>
    <property type="project" value="InterPro"/>
</dbReference>
<dbReference type="OMA" id="RCIYVSK"/>
<dbReference type="SUPFAM" id="SSF52540">
    <property type="entry name" value="P-loop containing nucleoside triphosphate hydrolases"/>
    <property type="match status" value="1"/>
</dbReference>
<dbReference type="GO" id="GO:0006952">
    <property type="term" value="P:defense response"/>
    <property type="evidence" value="ECO:0007669"/>
    <property type="project" value="UniProtKB-KW"/>
</dbReference>
<dbReference type="STRING" id="1590841.A0A2R6R1B0"/>